<feature type="region of interest" description="Disordered" evidence="1">
    <location>
        <begin position="1"/>
        <end position="83"/>
    </location>
</feature>
<sequence length="83" mass="9411">MAKATHRVTGLNNVSETWDRNEQRKSEENAAENDMENTEIPAASELDRVVRDEAAEYDNDNKEDRLLGGDRATRNDDEISTES</sequence>
<dbReference type="Proteomes" id="UP000184368">
    <property type="component" value="Unassembled WGS sequence"/>
</dbReference>
<protein>
    <submittedName>
        <fullName evidence="2">Uncharacterized protein</fullName>
    </submittedName>
</protein>
<dbReference type="EMBL" id="FQUO01000009">
    <property type="protein sequence ID" value="SHF57781.1"/>
    <property type="molecule type" value="Genomic_DNA"/>
</dbReference>
<reference evidence="2 3" key="1">
    <citation type="submission" date="2016-11" db="EMBL/GenBank/DDBJ databases">
        <authorList>
            <person name="Jaros S."/>
            <person name="Januszkiewicz K."/>
            <person name="Wedrychowicz H."/>
        </authorList>
    </citation>
    <scope>NUCLEOTIDE SEQUENCE [LARGE SCALE GENOMIC DNA]</scope>
    <source>
        <strain evidence="2 3">DSM 26897</strain>
    </source>
</reference>
<dbReference type="AlphaFoldDB" id="A0A1M5CSS7"/>
<dbReference type="RefSeq" id="WP_073043972.1">
    <property type="nucleotide sequence ID" value="NZ_FQUO01000009.1"/>
</dbReference>
<feature type="compositionally biased region" description="Basic and acidic residues" evidence="1">
    <location>
        <begin position="17"/>
        <end position="28"/>
    </location>
</feature>
<proteinExistence type="predicted"/>
<dbReference type="OrthoDB" id="680431at2"/>
<organism evidence="2 3">
    <name type="scientific">Cnuella takakiae</name>
    <dbReference type="NCBI Taxonomy" id="1302690"/>
    <lineage>
        <taxon>Bacteria</taxon>
        <taxon>Pseudomonadati</taxon>
        <taxon>Bacteroidota</taxon>
        <taxon>Chitinophagia</taxon>
        <taxon>Chitinophagales</taxon>
        <taxon>Chitinophagaceae</taxon>
        <taxon>Cnuella</taxon>
    </lineage>
</organism>
<evidence type="ECO:0000313" key="2">
    <source>
        <dbReference type="EMBL" id="SHF57781.1"/>
    </source>
</evidence>
<evidence type="ECO:0000313" key="3">
    <source>
        <dbReference type="Proteomes" id="UP000184368"/>
    </source>
</evidence>
<name>A0A1M5CSS7_9BACT</name>
<keyword evidence="3" id="KW-1185">Reference proteome</keyword>
<accession>A0A1M5CSS7</accession>
<feature type="compositionally biased region" description="Basic and acidic residues" evidence="1">
    <location>
        <begin position="45"/>
        <end position="77"/>
    </location>
</feature>
<gene>
    <name evidence="2" type="ORF">SAMN05444008_109200</name>
</gene>
<evidence type="ECO:0000256" key="1">
    <source>
        <dbReference type="SAM" id="MobiDB-lite"/>
    </source>
</evidence>